<dbReference type="OrthoDB" id="10035376at2759"/>
<feature type="chain" id="PRO_5040794021" evidence="13">
    <location>
        <begin position="17"/>
        <end position="1142"/>
    </location>
</feature>
<dbReference type="InterPro" id="IPR017452">
    <property type="entry name" value="GPCR_Rhodpsn_7TM"/>
</dbReference>
<feature type="transmembrane region" description="Helical" evidence="12">
    <location>
        <begin position="854"/>
        <end position="876"/>
    </location>
</feature>
<dbReference type="CDD" id="cd00112">
    <property type="entry name" value="LDLa"/>
    <property type="match status" value="1"/>
</dbReference>
<dbReference type="InterPro" id="IPR016186">
    <property type="entry name" value="C-type_lectin-like/link_sf"/>
</dbReference>
<dbReference type="PANTHER" id="PTHR24372">
    <property type="entry name" value="GLYCOPROTEIN HORMONE RECEPTOR"/>
    <property type="match status" value="1"/>
</dbReference>
<feature type="signal peptide" evidence="13">
    <location>
        <begin position="1"/>
        <end position="16"/>
    </location>
</feature>
<feature type="domain" description="G-protein coupled receptors family 1 profile" evidence="14">
    <location>
        <begin position="866"/>
        <end position="1127"/>
    </location>
</feature>
<evidence type="ECO:0000256" key="4">
    <source>
        <dbReference type="ARBA" id="ARBA00022692"/>
    </source>
</evidence>
<dbReference type="PRINTS" id="PR00237">
    <property type="entry name" value="GPCRRHODOPSN"/>
</dbReference>
<sequence length="1142" mass="131387">MFFILSIFISFGCVWLFPLNDCQSRSNDILFIIDCRKEVKEQIEFLQTATDYIFKERLGEKNHTFMTFSTTGLIETNILSDIQNVTMTCDKSFTINDVFNVSRIWFTSRPRPLVVMILISTSLTSYFSDVGNIFKTQRRDTNVDRFFVLSTGDENLQNTNLNFMHVSLTFHDVNIVQVFAKICNLGCLKYPSTFTTGSAMTSYYHIADYFNMSHDQSVQYCAKQANSYLISIESTGEMNFLWNLVNEFIKGKDLNIKRLPVGIKKIKTELFWLSDNPFLFFNNIYNSIAVECTFFNFSSLINDELIEMNIENIMDFVFTDKCSEVVRPSLVICECHEFINNQNLTRDLLASVNLDSNIVENNSYSILMAIIFLLYNDDKQIFKDISSVVQKIECVKGFSPENDYLKYYGCSEKFHDNFIQKESKNFFSILQATKYNHFILQRFNISDCTNASKGQQGKNFSSFFELNINKQVDLICAKETNKTDFLFPAFKCNLEPNKIVHKCIKSKTFHKYFINSICEDNSHLQNCENFICPKGFIKCPKSFCIYTTYLADGIRDCPFGEDEFKFNDLVPVGIGKVSFKVEENCIDPFNDLNYKLIALFLKGLTFLCDPPCPKNYFCVSNRVQKNKTDNIEFFITFKAGIYNNSRLIVSSDFFVSMSPIVQIVAFYGSFCKISNYDYSFQYWKFSKLILLDLSYNELISSNDLRLVQALSNLKVLNFSHNENLTIDQNFVFPTSLEIIDLSNTKTSSLKLNVFENVSFLKHLNLSHTLVSMFQDLGIPEYFTLETLYIENVEMTNIQKNFFRGLTIKSELRASDYKLCCPQILNPNISADKCHAPVDAISSCKHLVGDILKRITIWTVSVVTLIGNGIVLVYRIGWNREIFKKAHGLFVSGLAVSDFIMGLYLLLIASVDIQYEDIYVLEDVKWRHSALCKFAGFLSTVSSETSTFFICLITIDRFLKITYPFGQHKFTKIGKILSFTLVWFFGFLLALIPITSTELNIYSSNGLCSAMPLGFRKHNGWVFSFIVFVIFNFILFLFIAIGQILIFVNIVNVRKNVNSMQINGSRRNNDLNIAKKLAFVALTDFMCWFPVGILGFLSLNGHIFDREVYAWIAVFVMPVNSALNPIIYTVPIILNNCLMQIRL</sequence>
<evidence type="ECO:0000313" key="15">
    <source>
        <dbReference type="Proteomes" id="UP001165740"/>
    </source>
</evidence>
<dbReference type="InterPro" id="IPR002131">
    <property type="entry name" value="Gphrmn_rcpt_fam"/>
</dbReference>
<gene>
    <name evidence="16" type="primary">LOC129926909</name>
</gene>
<dbReference type="InterPro" id="IPR036055">
    <property type="entry name" value="LDL_receptor-like_sf"/>
</dbReference>
<dbReference type="PROSITE" id="PS00237">
    <property type="entry name" value="G_PROTEIN_RECEP_F1_1"/>
    <property type="match status" value="1"/>
</dbReference>
<evidence type="ECO:0000256" key="13">
    <source>
        <dbReference type="SAM" id="SignalP"/>
    </source>
</evidence>
<keyword evidence="3" id="KW-0433">Leucine-rich repeat</keyword>
<dbReference type="RefSeq" id="XP_055889478.1">
    <property type="nucleotide sequence ID" value="XM_056033503.1"/>
</dbReference>
<dbReference type="InterPro" id="IPR002172">
    <property type="entry name" value="LDrepeatLR_classA_rpt"/>
</dbReference>
<evidence type="ECO:0000313" key="16">
    <source>
        <dbReference type="RefSeq" id="XP_055889478.1"/>
    </source>
</evidence>
<evidence type="ECO:0000256" key="9">
    <source>
        <dbReference type="ARBA" id="ARBA00023157"/>
    </source>
</evidence>
<dbReference type="SUPFAM" id="SSF56436">
    <property type="entry name" value="C-type lectin-like"/>
    <property type="match status" value="1"/>
</dbReference>
<keyword evidence="7" id="KW-0297">G-protein coupled receptor</keyword>
<keyword evidence="10" id="KW-0675">Receptor</keyword>
<dbReference type="Gene3D" id="4.10.400.10">
    <property type="entry name" value="Low-density Lipoprotein Receptor"/>
    <property type="match status" value="1"/>
</dbReference>
<dbReference type="InterPro" id="IPR032675">
    <property type="entry name" value="LRR_dom_sf"/>
</dbReference>
<evidence type="ECO:0000256" key="10">
    <source>
        <dbReference type="ARBA" id="ARBA00023170"/>
    </source>
</evidence>
<dbReference type="InterPro" id="IPR000276">
    <property type="entry name" value="GPCR_Rhodpsn"/>
</dbReference>
<evidence type="ECO:0000256" key="3">
    <source>
        <dbReference type="ARBA" id="ARBA00022614"/>
    </source>
</evidence>
<evidence type="ECO:0000256" key="1">
    <source>
        <dbReference type="ARBA" id="ARBA00004651"/>
    </source>
</evidence>
<reference evidence="16" key="1">
    <citation type="submission" date="2025-08" db="UniProtKB">
        <authorList>
            <consortium name="RefSeq"/>
        </authorList>
    </citation>
    <scope>IDENTIFICATION</scope>
</reference>
<dbReference type="SUPFAM" id="SSF57424">
    <property type="entry name" value="LDL receptor-like module"/>
    <property type="match status" value="1"/>
</dbReference>
<keyword evidence="6 12" id="KW-1133">Transmembrane helix</keyword>
<feature type="transmembrane region" description="Helical" evidence="12">
    <location>
        <begin position="1020"/>
        <end position="1050"/>
    </location>
</feature>
<evidence type="ECO:0000256" key="11">
    <source>
        <dbReference type="ARBA" id="ARBA00023224"/>
    </source>
</evidence>
<dbReference type="Proteomes" id="UP001165740">
    <property type="component" value="Chromosome 6"/>
</dbReference>
<dbReference type="Pfam" id="PF00001">
    <property type="entry name" value="7tm_1"/>
    <property type="match status" value="1"/>
</dbReference>
<feature type="transmembrane region" description="Helical" evidence="12">
    <location>
        <begin position="933"/>
        <end position="954"/>
    </location>
</feature>
<evidence type="ECO:0000256" key="12">
    <source>
        <dbReference type="SAM" id="Phobius"/>
    </source>
</evidence>
<accession>A0A9W3AQV4</accession>
<feature type="transmembrane region" description="Helical" evidence="12">
    <location>
        <begin position="975"/>
        <end position="993"/>
    </location>
</feature>
<organism evidence="15 16">
    <name type="scientific">Biomphalaria glabrata</name>
    <name type="common">Bloodfluke planorb</name>
    <name type="synonym">Freshwater snail</name>
    <dbReference type="NCBI Taxonomy" id="6526"/>
    <lineage>
        <taxon>Eukaryota</taxon>
        <taxon>Metazoa</taxon>
        <taxon>Spiralia</taxon>
        <taxon>Lophotrochozoa</taxon>
        <taxon>Mollusca</taxon>
        <taxon>Gastropoda</taxon>
        <taxon>Heterobranchia</taxon>
        <taxon>Euthyneura</taxon>
        <taxon>Panpulmonata</taxon>
        <taxon>Hygrophila</taxon>
        <taxon>Lymnaeoidea</taxon>
        <taxon>Planorbidae</taxon>
        <taxon>Biomphalaria</taxon>
    </lineage>
</organism>
<dbReference type="AlphaFoldDB" id="A0A9W3AQV4"/>
<feature type="transmembrane region" description="Helical" evidence="12">
    <location>
        <begin position="1108"/>
        <end position="1133"/>
    </location>
</feature>
<evidence type="ECO:0000256" key="6">
    <source>
        <dbReference type="ARBA" id="ARBA00022989"/>
    </source>
</evidence>
<dbReference type="GO" id="GO:0009755">
    <property type="term" value="P:hormone-mediated signaling pathway"/>
    <property type="evidence" value="ECO:0007669"/>
    <property type="project" value="TreeGrafter"/>
</dbReference>
<evidence type="ECO:0000256" key="7">
    <source>
        <dbReference type="ARBA" id="ARBA00023040"/>
    </source>
</evidence>
<proteinExistence type="predicted"/>
<keyword evidence="8 12" id="KW-0472">Membrane</keyword>
<evidence type="ECO:0000256" key="2">
    <source>
        <dbReference type="ARBA" id="ARBA00022475"/>
    </source>
</evidence>
<dbReference type="Gene3D" id="1.20.1070.10">
    <property type="entry name" value="Rhodopsin 7-helix transmembrane proteins"/>
    <property type="match status" value="1"/>
</dbReference>
<dbReference type="Gene3D" id="3.80.10.10">
    <property type="entry name" value="Ribonuclease Inhibitor"/>
    <property type="match status" value="1"/>
</dbReference>
<feature type="transmembrane region" description="Helical" evidence="12">
    <location>
        <begin position="1076"/>
        <end position="1096"/>
    </location>
</feature>
<dbReference type="PRINTS" id="PR00373">
    <property type="entry name" value="GLYCHORMONER"/>
</dbReference>
<evidence type="ECO:0000259" key="14">
    <source>
        <dbReference type="PROSITE" id="PS50262"/>
    </source>
</evidence>
<protein>
    <submittedName>
        <fullName evidence="16">Uncharacterized protein LOC129926909</fullName>
    </submittedName>
</protein>
<keyword evidence="15" id="KW-1185">Reference proteome</keyword>
<keyword evidence="2" id="KW-1003">Cell membrane</keyword>
<keyword evidence="9" id="KW-1015">Disulfide bond</keyword>
<dbReference type="Gene3D" id="3.10.100.10">
    <property type="entry name" value="Mannose-Binding Protein A, subunit A"/>
    <property type="match status" value="1"/>
</dbReference>
<evidence type="ECO:0000256" key="8">
    <source>
        <dbReference type="ARBA" id="ARBA00023136"/>
    </source>
</evidence>
<dbReference type="SUPFAM" id="SSF81321">
    <property type="entry name" value="Family A G protein-coupled receptor-like"/>
    <property type="match status" value="1"/>
</dbReference>
<keyword evidence="4 12" id="KW-0812">Transmembrane</keyword>
<dbReference type="OMA" id="ICECHEF"/>
<evidence type="ECO:0000256" key="5">
    <source>
        <dbReference type="ARBA" id="ARBA00022737"/>
    </source>
</evidence>
<dbReference type="GO" id="GO:0016500">
    <property type="term" value="F:protein-hormone receptor activity"/>
    <property type="evidence" value="ECO:0007669"/>
    <property type="project" value="InterPro"/>
</dbReference>
<comment type="subcellular location">
    <subcellularLocation>
        <location evidence="1">Cell membrane</location>
        <topology evidence="1">Multi-pass membrane protein</topology>
    </subcellularLocation>
</comment>
<dbReference type="GO" id="GO:0008528">
    <property type="term" value="F:G protein-coupled peptide receptor activity"/>
    <property type="evidence" value="ECO:0007669"/>
    <property type="project" value="TreeGrafter"/>
</dbReference>
<feature type="transmembrane region" description="Helical" evidence="12">
    <location>
        <begin position="888"/>
        <end position="913"/>
    </location>
</feature>
<keyword evidence="13" id="KW-0732">Signal</keyword>
<dbReference type="PROSITE" id="PS50262">
    <property type="entry name" value="G_PROTEIN_RECEP_F1_2"/>
    <property type="match status" value="1"/>
</dbReference>
<dbReference type="SUPFAM" id="SSF52058">
    <property type="entry name" value="L domain-like"/>
    <property type="match status" value="1"/>
</dbReference>
<dbReference type="GO" id="GO:0007189">
    <property type="term" value="P:adenylate cyclase-activating G protein-coupled receptor signaling pathway"/>
    <property type="evidence" value="ECO:0007669"/>
    <property type="project" value="TreeGrafter"/>
</dbReference>
<dbReference type="PANTHER" id="PTHR24372:SF77">
    <property type="entry name" value="G-PROTEIN COUPLED RECEPTORS FAMILY 1 PROFILE DOMAIN-CONTAINING PROTEIN"/>
    <property type="match status" value="1"/>
</dbReference>
<name>A0A9W3AQV4_BIOGL</name>
<dbReference type="GO" id="GO:0005886">
    <property type="term" value="C:plasma membrane"/>
    <property type="evidence" value="ECO:0007669"/>
    <property type="project" value="UniProtKB-SubCell"/>
</dbReference>
<dbReference type="GeneID" id="129926909"/>
<keyword evidence="5" id="KW-0677">Repeat</keyword>
<dbReference type="InterPro" id="IPR016187">
    <property type="entry name" value="CTDL_fold"/>
</dbReference>
<keyword evidence="11" id="KW-0807">Transducer</keyword>